<dbReference type="EMBL" id="BMWG01000035">
    <property type="protein sequence ID" value="GGZ62784.1"/>
    <property type="molecule type" value="Genomic_DNA"/>
</dbReference>
<comment type="catalytic activity">
    <reaction evidence="7">
        <text>a peptidoglycan chain = a peptidoglycan chain with N-acetyl-1,6-anhydromuramyl-[peptide] at the reducing end + a peptidoglycan chain with N-acetylglucosamine at the non-reducing end.</text>
        <dbReference type="EC" id="4.2.2.29"/>
    </reaction>
</comment>
<feature type="region of interest" description="Disordered" evidence="8">
    <location>
        <begin position="1"/>
        <end position="243"/>
    </location>
</feature>
<evidence type="ECO:0000256" key="7">
    <source>
        <dbReference type="HAMAP-Rule" id="MF_02065"/>
    </source>
</evidence>
<comment type="caution">
    <text evidence="9">The sequence shown here is derived from an EMBL/GenBank/DDBJ whole genome shotgun (WGS) entry which is preliminary data.</text>
</comment>
<sequence>MTEYGRGSGPAPWHPEDPLYGDQGWTGHQTPDGGNAPYTAEQAQQAQQLYEGGQQDPYQQQYAAGQPYGSPSYGEQQYGNQPQPDQLQGQAQQQAHQAQQQQAQPQQYAEQQQDPYHQQYAEHQYAAGGGWDAAQQTGLPYDPAAQSVQYQGETPDPYGTPEAYPPPEPPARRSARPEPAAGAESGSEPEHDWDAEPEAEKHPFFTGADAPDAEPEPGGSRRSGGGGGKEGRGGGRSKKQKKGRNGIACLVVATVLVGGLGGVTYFGYQFWQGKFGAAPDYTGEGTGTVQVEIPQDSGGFVIGQLLKKKGVVKSVDAFVSAQGNNPQGKSIQAGVYTMKKEMSAASAVKLMLSPSSRNSLVIPEGKRNVWVYEQIDTKLGLESGTTKKVAQDQAKNLGLPDWAMGHPNLKDPLEGFLFPASYPVAKGTKPEKVLRKMVSRANQEYSRLDLEAQAKKLKLEGPWQLITVASLVQAEGKTDDDFRKMAEVVYNRLKPDNTETNRKIQFDSAFNYLRGQSEIKISESEINSNPDLYNTYYHEGLTPGPIGNPGMEALEATLKPTEDGWMYFVATDGMNKTEFAKNHDDFEELKDKFNDAVG</sequence>
<reference evidence="9" key="2">
    <citation type="submission" date="2020-09" db="EMBL/GenBank/DDBJ databases">
        <authorList>
            <person name="Sun Q."/>
            <person name="Ohkuma M."/>
        </authorList>
    </citation>
    <scope>NUCLEOTIDE SEQUENCE</scope>
    <source>
        <strain evidence="9">JCM 4988</strain>
    </source>
</reference>
<feature type="compositionally biased region" description="Low complexity" evidence="8">
    <location>
        <begin position="81"/>
        <end position="121"/>
    </location>
</feature>
<dbReference type="AlphaFoldDB" id="A0A918V2J9"/>
<evidence type="ECO:0000256" key="5">
    <source>
        <dbReference type="ARBA" id="ARBA00023239"/>
    </source>
</evidence>
<dbReference type="Gene3D" id="3.30.1490.480">
    <property type="entry name" value="Endolytic murein transglycosylase"/>
    <property type="match status" value="1"/>
</dbReference>
<comment type="function">
    <text evidence="7">Functions as a peptidoglycan terminase that cleaves nascent peptidoglycan strands endolytically to terminate their elongation.</text>
</comment>
<feature type="transmembrane region" description="Helical" evidence="7">
    <location>
        <begin position="246"/>
        <end position="268"/>
    </location>
</feature>
<dbReference type="Pfam" id="PF02618">
    <property type="entry name" value="YceG"/>
    <property type="match status" value="1"/>
</dbReference>
<evidence type="ECO:0000256" key="1">
    <source>
        <dbReference type="ARBA" id="ARBA00022475"/>
    </source>
</evidence>
<feature type="compositionally biased region" description="Low complexity" evidence="8">
    <location>
        <begin position="40"/>
        <end position="69"/>
    </location>
</feature>
<comment type="similarity">
    <text evidence="7">Belongs to the transglycosylase MltG family.</text>
</comment>
<organism evidence="9 10">
    <name type="scientific">Streptomyces inusitatus</name>
    <dbReference type="NCBI Taxonomy" id="68221"/>
    <lineage>
        <taxon>Bacteria</taxon>
        <taxon>Bacillati</taxon>
        <taxon>Actinomycetota</taxon>
        <taxon>Actinomycetes</taxon>
        <taxon>Kitasatosporales</taxon>
        <taxon>Streptomycetaceae</taxon>
        <taxon>Streptomyces</taxon>
    </lineage>
</organism>
<gene>
    <name evidence="7" type="primary">mltG</name>
    <name evidence="9" type="ORF">GCM10010387_65310</name>
</gene>
<dbReference type="NCBIfam" id="TIGR00247">
    <property type="entry name" value="endolytic transglycosylase MltG"/>
    <property type="match status" value="1"/>
</dbReference>
<dbReference type="Proteomes" id="UP000630936">
    <property type="component" value="Unassembled WGS sequence"/>
</dbReference>
<keyword evidence="1 7" id="KW-1003">Cell membrane</keyword>
<evidence type="ECO:0000256" key="2">
    <source>
        <dbReference type="ARBA" id="ARBA00022692"/>
    </source>
</evidence>
<keyword evidence="4 7" id="KW-0472">Membrane</keyword>
<evidence type="ECO:0000313" key="9">
    <source>
        <dbReference type="EMBL" id="GGZ62784.1"/>
    </source>
</evidence>
<evidence type="ECO:0000256" key="3">
    <source>
        <dbReference type="ARBA" id="ARBA00022989"/>
    </source>
</evidence>
<keyword evidence="3 7" id="KW-1133">Transmembrane helix</keyword>
<proteinExistence type="inferred from homology"/>
<evidence type="ECO:0000256" key="8">
    <source>
        <dbReference type="SAM" id="MobiDB-lite"/>
    </source>
</evidence>
<dbReference type="GO" id="GO:0005886">
    <property type="term" value="C:plasma membrane"/>
    <property type="evidence" value="ECO:0007669"/>
    <property type="project" value="UniProtKB-SubCell"/>
</dbReference>
<comment type="subcellular location">
    <subcellularLocation>
        <location evidence="7">Cell membrane</location>
        <topology evidence="7">Single-pass membrane protein</topology>
    </subcellularLocation>
</comment>
<dbReference type="GO" id="GO:0071555">
    <property type="term" value="P:cell wall organization"/>
    <property type="evidence" value="ECO:0007669"/>
    <property type="project" value="UniProtKB-KW"/>
</dbReference>
<feature type="compositionally biased region" description="Low complexity" evidence="8">
    <location>
        <begin position="177"/>
        <end position="186"/>
    </location>
</feature>
<evidence type="ECO:0000256" key="4">
    <source>
        <dbReference type="ARBA" id="ARBA00023136"/>
    </source>
</evidence>
<dbReference type="HAMAP" id="MF_02065">
    <property type="entry name" value="MltG"/>
    <property type="match status" value="1"/>
</dbReference>
<keyword evidence="5 7" id="KW-0456">Lyase</keyword>
<dbReference type="EC" id="4.2.2.29" evidence="7"/>
<feature type="compositionally biased region" description="Basic and acidic residues" evidence="8">
    <location>
        <begin position="188"/>
        <end position="203"/>
    </location>
</feature>
<evidence type="ECO:0000256" key="6">
    <source>
        <dbReference type="ARBA" id="ARBA00023316"/>
    </source>
</evidence>
<accession>A0A918V2J9</accession>
<reference evidence="9" key="1">
    <citation type="journal article" date="2014" name="Int. J. Syst. Evol. Microbiol.">
        <title>Complete genome sequence of Corynebacterium casei LMG S-19264T (=DSM 44701T), isolated from a smear-ripened cheese.</title>
        <authorList>
            <consortium name="US DOE Joint Genome Institute (JGI-PGF)"/>
            <person name="Walter F."/>
            <person name="Albersmeier A."/>
            <person name="Kalinowski J."/>
            <person name="Ruckert C."/>
        </authorList>
    </citation>
    <scope>NUCLEOTIDE SEQUENCE</scope>
    <source>
        <strain evidence="9">JCM 4988</strain>
    </source>
</reference>
<dbReference type="PANTHER" id="PTHR30518:SF2">
    <property type="entry name" value="ENDOLYTIC MUREIN TRANSGLYCOSYLASE"/>
    <property type="match status" value="1"/>
</dbReference>
<keyword evidence="2 7" id="KW-0812">Transmembrane</keyword>
<keyword evidence="6 7" id="KW-0961">Cell wall biogenesis/degradation</keyword>
<dbReference type="InterPro" id="IPR003770">
    <property type="entry name" value="MLTG-like"/>
</dbReference>
<dbReference type="GO" id="GO:0009252">
    <property type="term" value="P:peptidoglycan biosynthetic process"/>
    <property type="evidence" value="ECO:0007669"/>
    <property type="project" value="UniProtKB-UniRule"/>
</dbReference>
<dbReference type="PANTHER" id="PTHR30518">
    <property type="entry name" value="ENDOLYTIC MUREIN TRANSGLYCOSYLASE"/>
    <property type="match status" value="1"/>
</dbReference>
<feature type="site" description="Important for catalytic activity" evidence="7">
    <location>
        <position position="475"/>
    </location>
</feature>
<name>A0A918V2J9_9ACTN</name>
<dbReference type="GO" id="GO:0008932">
    <property type="term" value="F:lytic endotransglycosylase activity"/>
    <property type="evidence" value="ECO:0007669"/>
    <property type="project" value="UniProtKB-UniRule"/>
</dbReference>
<dbReference type="RefSeq" id="WP_190126929.1">
    <property type="nucleotide sequence ID" value="NZ_BMWG01000035.1"/>
</dbReference>
<keyword evidence="10" id="KW-1185">Reference proteome</keyword>
<protein>
    <recommendedName>
        <fullName evidence="7">Endolytic murein transglycosylase</fullName>
        <ecNumber evidence="7">4.2.2.29</ecNumber>
    </recommendedName>
    <alternativeName>
        <fullName evidence="7">Peptidoglycan lytic transglycosylase</fullName>
    </alternativeName>
    <alternativeName>
        <fullName evidence="7">Peptidoglycan polymerization terminase</fullName>
    </alternativeName>
</protein>
<evidence type="ECO:0000313" key="10">
    <source>
        <dbReference type="Proteomes" id="UP000630936"/>
    </source>
</evidence>